<comment type="function">
    <text evidence="11">Involved in the type II fatty acid elongation cycle. Catalyzes the elongation of a wide range of acyl-ACP by the addition of two carbons from malonyl-ACP to an acyl acceptor. Can efficiently catalyze the conversion of palmitoleoyl-ACP (cis-hexadec-9-enoyl-ACP) to cis-vaccenoyl-ACP (cis-octadec-11-enoyl-ACP), an essential step in the thermal regulation of fatty acid composition.</text>
</comment>
<dbReference type="UniPathway" id="UPA00094"/>
<accession>A0A841GM75</accession>
<evidence type="ECO:0000256" key="10">
    <source>
        <dbReference type="ARBA" id="ARBA00023315"/>
    </source>
</evidence>
<feature type="domain" description="Ketosynthase family 3 (KS3)" evidence="14">
    <location>
        <begin position="12"/>
        <end position="420"/>
    </location>
</feature>
<keyword evidence="10 11" id="KW-0012">Acyltransferase</keyword>
<keyword evidence="6 11" id="KW-0808">Transferase</keyword>
<dbReference type="PIRSF" id="PIRSF000447">
    <property type="entry name" value="KAS_II"/>
    <property type="match status" value="1"/>
</dbReference>
<evidence type="ECO:0000256" key="3">
    <source>
        <dbReference type="ARBA" id="ARBA00012356"/>
    </source>
</evidence>
<gene>
    <name evidence="15" type="ORF">HNQ61_001334</name>
</gene>
<dbReference type="Pfam" id="PF02801">
    <property type="entry name" value="Ketoacyl-synt_C"/>
    <property type="match status" value="1"/>
</dbReference>
<feature type="active site" description="For beta-ketoacyl synthase activity" evidence="12">
    <location>
        <position position="173"/>
    </location>
</feature>
<dbReference type="GO" id="GO:0005829">
    <property type="term" value="C:cytosol"/>
    <property type="evidence" value="ECO:0007669"/>
    <property type="project" value="TreeGrafter"/>
</dbReference>
<dbReference type="GO" id="GO:0004315">
    <property type="term" value="F:3-oxoacyl-[acyl-carrier-protein] synthase activity"/>
    <property type="evidence" value="ECO:0007669"/>
    <property type="project" value="UniProtKB-UniRule"/>
</dbReference>
<keyword evidence="5 11" id="KW-0444">Lipid biosynthesis</keyword>
<evidence type="ECO:0000256" key="7">
    <source>
        <dbReference type="ARBA" id="ARBA00022832"/>
    </source>
</evidence>
<evidence type="ECO:0000256" key="4">
    <source>
        <dbReference type="ARBA" id="ARBA00014657"/>
    </source>
</evidence>
<dbReference type="EC" id="2.3.1.179" evidence="3 11"/>
<comment type="pathway">
    <text evidence="1 11">Lipid metabolism; fatty acid biosynthesis.</text>
</comment>
<dbReference type="NCBIfam" id="NF005589">
    <property type="entry name" value="PRK07314.1"/>
    <property type="match status" value="1"/>
</dbReference>
<evidence type="ECO:0000256" key="5">
    <source>
        <dbReference type="ARBA" id="ARBA00022516"/>
    </source>
</evidence>
<dbReference type="InterPro" id="IPR016039">
    <property type="entry name" value="Thiolase-like"/>
</dbReference>
<dbReference type="InterPro" id="IPR020841">
    <property type="entry name" value="PKS_Beta-ketoAc_synthase_dom"/>
</dbReference>
<evidence type="ECO:0000313" key="16">
    <source>
        <dbReference type="Proteomes" id="UP000582837"/>
    </source>
</evidence>
<dbReference type="InterPro" id="IPR000794">
    <property type="entry name" value="Beta-ketoacyl_synthase"/>
</dbReference>
<dbReference type="AlphaFoldDB" id="A0A841GM75"/>
<evidence type="ECO:0000313" key="15">
    <source>
        <dbReference type="EMBL" id="MBB6069717.1"/>
    </source>
</evidence>
<comment type="similarity">
    <text evidence="2 11 13">Belongs to the thiolase-like superfamily. Beta-ketoacyl-ACP synthases family.</text>
</comment>
<organism evidence="15 16">
    <name type="scientific">Longimicrobium terrae</name>
    <dbReference type="NCBI Taxonomy" id="1639882"/>
    <lineage>
        <taxon>Bacteria</taxon>
        <taxon>Pseudomonadati</taxon>
        <taxon>Gemmatimonadota</taxon>
        <taxon>Longimicrobiia</taxon>
        <taxon>Longimicrobiales</taxon>
        <taxon>Longimicrobiaceae</taxon>
        <taxon>Longimicrobium</taxon>
    </lineage>
</organism>
<dbReference type="Gene3D" id="3.40.47.10">
    <property type="match status" value="2"/>
</dbReference>
<dbReference type="NCBIfam" id="TIGR03150">
    <property type="entry name" value="fabF"/>
    <property type="match status" value="1"/>
</dbReference>
<evidence type="ECO:0000256" key="1">
    <source>
        <dbReference type="ARBA" id="ARBA00005194"/>
    </source>
</evidence>
<keyword evidence="9 11" id="KW-0275">Fatty acid biosynthesis</keyword>
<dbReference type="Pfam" id="PF00109">
    <property type="entry name" value="ketoacyl-synt"/>
    <property type="match status" value="1"/>
</dbReference>
<dbReference type="GO" id="GO:0006633">
    <property type="term" value="P:fatty acid biosynthetic process"/>
    <property type="evidence" value="ECO:0007669"/>
    <property type="project" value="UniProtKB-UniRule"/>
</dbReference>
<dbReference type="PANTHER" id="PTHR11712:SF336">
    <property type="entry name" value="3-OXOACYL-[ACYL-CARRIER-PROTEIN] SYNTHASE, MITOCHONDRIAL"/>
    <property type="match status" value="1"/>
</dbReference>
<dbReference type="CDD" id="cd00834">
    <property type="entry name" value="KAS_I_II"/>
    <property type="match status" value="1"/>
</dbReference>
<dbReference type="InterPro" id="IPR014030">
    <property type="entry name" value="Ketoacyl_synth_N"/>
</dbReference>
<evidence type="ECO:0000256" key="8">
    <source>
        <dbReference type="ARBA" id="ARBA00023098"/>
    </source>
</evidence>
<dbReference type="FunFam" id="3.40.47.10:FF:000018">
    <property type="entry name" value="3-oxoacyl-[acyl-carrier-protein] synthase 2"/>
    <property type="match status" value="1"/>
</dbReference>
<evidence type="ECO:0000259" key="14">
    <source>
        <dbReference type="PROSITE" id="PS52004"/>
    </source>
</evidence>
<proteinExistence type="inferred from homology"/>
<comment type="catalytic activity">
    <reaction evidence="11">
        <text>(9Z)-hexadecenoyl-[ACP] + malonyl-[ACP] + H(+) = 3-oxo-(11Z)-octadecenoyl-[ACP] + holo-[ACP] + CO2</text>
        <dbReference type="Rhea" id="RHEA:55040"/>
        <dbReference type="Rhea" id="RHEA-COMP:9623"/>
        <dbReference type="Rhea" id="RHEA-COMP:9685"/>
        <dbReference type="Rhea" id="RHEA-COMP:10800"/>
        <dbReference type="Rhea" id="RHEA-COMP:14074"/>
        <dbReference type="ChEBI" id="CHEBI:15378"/>
        <dbReference type="ChEBI" id="CHEBI:16526"/>
        <dbReference type="ChEBI" id="CHEBI:64479"/>
        <dbReference type="ChEBI" id="CHEBI:78449"/>
        <dbReference type="ChEBI" id="CHEBI:83989"/>
        <dbReference type="ChEBI" id="CHEBI:138538"/>
        <dbReference type="EC" id="2.3.1.179"/>
    </reaction>
</comment>
<protein>
    <recommendedName>
        <fullName evidence="4 11">3-oxoacyl-[acyl-carrier-protein] synthase 2</fullName>
        <ecNumber evidence="3 11">2.3.1.179</ecNumber>
    </recommendedName>
</protein>
<comment type="caution">
    <text evidence="15">The sequence shown here is derived from an EMBL/GenBank/DDBJ whole genome shotgun (WGS) entry which is preliminary data.</text>
</comment>
<evidence type="ECO:0000256" key="11">
    <source>
        <dbReference type="PIRNR" id="PIRNR000447"/>
    </source>
</evidence>
<name>A0A841GM75_9BACT</name>
<dbReference type="SMART" id="SM00825">
    <property type="entry name" value="PKS_KS"/>
    <property type="match status" value="1"/>
</dbReference>
<comment type="catalytic activity">
    <reaction evidence="11">
        <text>a fatty acyl-[ACP] + malonyl-[ACP] + H(+) = a 3-oxoacyl-[ACP] + holo-[ACP] + CO2</text>
        <dbReference type="Rhea" id="RHEA:22836"/>
        <dbReference type="Rhea" id="RHEA-COMP:9623"/>
        <dbReference type="Rhea" id="RHEA-COMP:9685"/>
        <dbReference type="Rhea" id="RHEA-COMP:9916"/>
        <dbReference type="Rhea" id="RHEA-COMP:14125"/>
        <dbReference type="ChEBI" id="CHEBI:15378"/>
        <dbReference type="ChEBI" id="CHEBI:16526"/>
        <dbReference type="ChEBI" id="CHEBI:64479"/>
        <dbReference type="ChEBI" id="CHEBI:78449"/>
        <dbReference type="ChEBI" id="CHEBI:78776"/>
        <dbReference type="ChEBI" id="CHEBI:138651"/>
    </reaction>
</comment>
<dbReference type="RefSeq" id="WP_170036178.1">
    <property type="nucleotide sequence ID" value="NZ_JABDTL010000002.1"/>
</dbReference>
<dbReference type="InterPro" id="IPR014031">
    <property type="entry name" value="Ketoacyl_synth_C"/>
</dbReference>
<sequence length="422" mass="44469">MTQTSHNGAPAGRRVVITGIGALTPIGTGVEGLWAGLKRRESAVRTISRFDPSPFRSHIAAQVDDFEPTDYMDRNRARRTERYAQFALAASRLAIEDAGLDPSAEDPERAGVLMGSALGGVAYGENQFTNYVHKGVRGVDPMLALAVFNGAASCNVAIEYGFSGPNSTNGMSCASGAMAIGEGWRAIRTGEADMIIAGGVEAPLAPLCYGAFAIIRAMSTRNDDPSRASRPFDADRDGFVMAEGASVLVLEELERARARGARIYAEVLGYGTSNDAHHMTAPRPDGTQAGRAMRTAMRTGGVALEDVQVINAHASSTPLNDSTESRAIRAVFGEHTDKLKVSGTKGYHGHSLGATGAIEAAISALSIQRGWVAPTLNLETPGEDCTLDYVTGEGLEMPVRRILSNSFGFGGINAALMFGSVD</sequence>
<evidence type="ECO:0000256" key="2">
    <source>
        <dbReference type="ARBA" id="ARBA00008467"/>
    </source>
</evidence>
<keyword evidence="16" id="KW-1185">Reference proteome</keyword>
<keyword evidence="7" id="KW-0276">Fatty acid metabolism</keyword>
<evidence type="ECO:0000256" key="12">
    <source>
        <dbReference type="PIRSR" id="PIRSR000447-1"/>
    </source>
</evidence>
<evidence type="ECO:0000256" key="9">
    <source>
        <dbReference type="ARBA" id="ARBA00023160"/>
    </source>
</evidence>
<evidence type="ECO:0000256" key="13">
    <source>
        <dbReference type="RuleBase" id="RU003694"/>
    </source>
</evidence>
<dbReference type="PROSITE" id="PS52004">
    <property type="entry name" value="KS3_2"/>
    <property type="match status" value="1"/>
</dbReference>
<dbReference type="EMBL" id="JACHIA010000003">
    <property type="protein sequence ID" value="MBB6069717.1"/>
    <property type="molecule type" value="Genomic_DNA"/>
</dbReference>
<dbReference type="InterPro" id="IPR017568">
    <property type="entry name" value="3-oxoacyl-ACP_synth-2"/>
</dbReference>
<keyword evidence="8" id="KW-0443">Lipid metabolism</keyword>
<reference evidence="15 16" key="1">
    <citation type="submission" date="2020-08" db="EMBL/GenBank/DDBJ databases">
        <title>Genomic Encyclopedia of Type Strains, Phase IV (KMG-IV): sequencing the most valuable type-strain genomes for metagenomic binning, comparative biology and taxonomic classification.</title>
        <authorList>
            <person name="Goeker M."/>
        </authorList>
    </citation>
    <scope>NUCLEOTIDE SEQUENCE [LARGE SCALE GENOMIC DNA]</scope>
    <source>
        <strain evidence="15 16">DSM 29007</strain>
    </source>
</reference>
<dbReference type="Proteomes" id="UP000582837">
    <property type="component" value="Unassembled WGS sequence"/>
</dbReference>
<dbReference type="PANTHER" id="PTHR11712">
    <property type="entry name" value="POLYKETIDE SYNTHASE-RELATED"/>
    <property type="match status" value="1"/>
</dbReference>
<evidence type="ECO:0000256" key="6">
    <source>
        <dbReference type="ARBA" id="ARBA00022679"/>
    </source>
</evidence>
<dbReference type="SUPFAM" id="SSF53901">
    <property type="entry name" value="Thiolase-like"/>
    <property type="match status" value="2"/>
</dbReference>